<proteinExistence type="predicted"/>
<dbReference type="RefSeq" id="WP_121198252.1">
    <property type="nucleotide sequence ID" value="NZ_RBKU01000001.1"/>
</dbReference>
<gene>
    <name evidence="2" type="ORF">BDD43_2853</name>
</gene>
<evidence type="ECO:0000256" key="1">
    <source>
        <dbReference type="SAM" id="MobiDB-lite"/>
    </source>
</evidence>
<dbReference type="Proteomes" id="UP000268007">
    <property type="component" value="Unassembled WGS sequence"/>
</dbReference>
<feature type="compositionally biased region" description="Basic and acidic residues" evidence="1">
    <location>
        <begin position="81"/>
        <end position="98"/>
    </location>
</feature>
<accession>A0A495J2R8</accession>
<dbReference type="EMBL" id="RBKU01000001">
    <property type="protein sequence ID" value="RKR82668.1"/>
    <property type="molecule type" value="Genomic_DNA"/>
</dbReference>
<name>A0A495J2R8_9SPHI</name>
<feature type="compositionally biased region" description="Basic and acidic residues" evidence="1">
    <location>
        <begin position="108"/>
        <end position="117"/>
    </location>
</feature>
<reference evidence="2 3" key="1">
    <citation type="submission" date="2018-10" db="EMBL/GenBank/DDBJ databases">
        <title>Genomic Encyclopedia of Archaeal and Bacterial Type Strains, Phase II (KMG-II): from individual species to whole genera.</title>
        <authorList>
            <person name="Goeker M."/>
        </authorList>
    </citation>
    <scope>NUCLEOTIDE SEQUENCE [LARGE SCALE GENOMIC DNA]</scope>
    <source>
        <strain evidence="2 3">DSM 18602</strain>
    </source>
</reference>
<evidence type="ECO:0000313" key="3">
    <source>
        <dbReference type="Proteomes" id="UP000268007"/>
    </source>
</evidence>
<organism evidence="2 3">
    <name type="scientific">Mucilaginibacter gracilis</name>
    <dbReference type="NCBI Taxonomy" id="423350"/>
    <lineage>
        <taxon>Bacteria</taxon>
        <taxon>Pseudomonadati</taxon>
        <taxon>Bacteroidota</taxon>
        <taxon>Sphingobacteriia</taxon>
        <taxon>Sphingobacteriales</taxon>
        <taxon>Sphingobacteriaceae</taxon>
        <taxon>Mucilaginibacter</taxon>
    </lineage>
</organism>
<sequence length="117" mass="13444">MEHFKKQITIGSNTYNVEAFWRTPGNDLTNEEISFVIDREPVDLELIEGLWERTNPIKEQFPESLYQQVGTAASVFYQKQEGSENKISDESELSDKEINSLGKQLAAESRKKRDSTD</sequence>
<feature type="region of interest" description="Disordered" evidence="1">
    <location>
        <begin position="81"/>
        <end position="117"/>
    </location>
</feature>
<dbReference type="AlphaFoldDB" id="A0A495J2R8"/>
<keyword evidence="3" id="KW-1185">Reference proteome</keyword>
<protein>
    <submittedName>
        <fullName evidence="2">Uncharacterized protein</fullName>
    </submittedName>
</protein>
<comment type="caution">
    <text evidence="2">The sequence shown here is derived from an EMBL/GenBank/DDBJ whole genome shotgun (WGS) entry which is preliminary data.</text>
</comment>
<evidence type="ECO:0000313" key="2">
    <source>
        <dbReference type="EMBL" id="RKR82668.1"/>
    </source>
</evidence>